<reference evidence="10" key="1">
    <citation type="journal article" date="2014" name="Int. J. Syst. Evol. Microbiol.">
        <title>Complete genome sequence of Corynebacterium casei LMG S-19264T (=DSM 44701T), isolated from a smear-ripened cheese.</title>
        <authorList>
            <consortium name="US DOE Joint Genome Institute (JGI-PGF)"/>
            <person name="Walter F."/>
            <person name="Albersmeier A."/>
            <person name="Kalinowski J."/>
            <person name="Ruckert C."/>
        </authorList>
    </citation>
    <scope>NUCLEOTIDE SEQUENCE</scope>
    <source>
        <strain evidence="10">VKM Ac-1069</strain>
    </source>
</reference>
<dbReference type="PANTHER" id="PTHR10134">
    <property type="entry name" value="CYTOCHROME B-C1 COMPLEX SUBUNIT RIESKE, MITOCHONDRIAL"/>
    <property type="match status" value="1"/>
</dbReference>
<name>A0A9W6L5L2_9PSEU</name>
<evidence type="ECO:0000256" key="4">
    <source>
        <dbReference type="ARBA" id="ARBA00022723"/>
    </source>
</evidence>
<dbReference type="PROSITE" id="PS51296">
    <property type="entry name" value="RIESKE"/>
    <property type="match status" value="1"/>
</dbReference>
<comment type="function">
    <text evidence="1">Iron-sulfur subunit of the cytochrome bc1 complex, an essential component of the respiratory electron transport chain required for ATP synthesis. The bc1 complex catalyzes the oxidation of menaquinol and the reduction of cytochrome c in the respiratory chain. The bc1 complex operates through a Q-cycle mechanism that couples electron transfer to generation of the proton gradient that drives ATP synthesis.</text>
</comment>
<keyword evidence="7" id="KW-1015">Disulfide bond</keyword>
<evidence type="ECO:0000256" key="5">
    <source>
        <dbReference type="ARBA" id="ARBA00023004"/>
    </source>
</evidence>
<dbReference type="InterPro" id="IPR036922">
    <property type="entry name" value="Rieske_2Fe-2S_sf"/>
</dbReference>
<evidence type="ECO:0000256" key="3">
    <source>
        <dbReference type="ARBA" id="ARBA00022714"/>
    </source>
</evidence>
<dbReference type="GO" id="GO:0051537">
    <property type="term" value="F:2 iron, 2 sulfur cluster binding"/>
    <property type="evidence" value="ECO:0007669"/>
    <property type="project" value="UniProtKB-KW"/>
</dbReference>
<evidence type="ECO:0000256" key="6">
    <source>
        <dbReference type="ARBA" id="ARBA00023014"/>
    </source>
</evidence>
<evidence type="ECO:0000256" key="7">
    <source>
        <dbReference type="ARBA" id="ARBA00023157"/>
    </source>
</evidence>
<dbReference type="RefSeq" id="WP_051737676.1">
    <property type="nucleotide sequence ID" value="NZ_BAAAUZ010000073.1"/>
</dbReference>
<dbReference type="GO" id="GO:0046872">
    <property type="term" value="F:metal ion binding"/>
    <property type="evidence" value="ECO:0007669"/>
    <property type="project" value="UniProtKB-KW"/>
</dbReference>
<dbReference type="GO" id="GO:0004497">
    <property type="term" value="F:monooxygenase activity"/>
    <property type="evidence" value="ECO:0007669"/>
    <property type="project" value="UniProtKB-ARBA"/>
</dbReference>
<protein>
    <recommendedName>
        <fullName evidence="2">Cytochrome bc1 complex Rieske iron-sulfur subunit</fullName>
    </recommendedName>
    <alternativeName>
        <fullName evidence="8">Cytochrome bc1 reductase complex subunit QcrA</fullName>
    </alternativeName>
</protein>
<dbReference type="Proteomes" id="UP001143463">
    <property type="component" value="Unassembled WGS sequence"/>
</dbReference>
<dbReference type="SUPFAM" id="SSF50022">
    <property type="entry name" value="ISP domain"/>
    <property type="match status" value="1"/>
</dbReference>
<accession>A0A9W6L5L2</accession>
<comment type="caution">
    <text evidence="10">The sequence shown here is derived from an EMBL/GenBank/DDBJ whole genome shotgun (WGS) entry which is preliminary data.</text>
</comment>
<evidence type="ECO:0000313" key="11">
    <source>
        <dbReference type="Proteomes" id="UP001143463"/>
    </source>
</evidence>
<dbReference type="InterPro" id="IPR014349">
    <property type="entry name" value="Rieske_Fe-S_prot"/>
</dbReference>
<evidence type="ECO:0000259" key="9">
    <source>
        <dbReference type="PROSITE" id="PS51296"/>
    </source>
</evidence>
<evidence type="ECO:0000313" key="10">
    <source>
        <dbReference type="EMBL" id="GLL12649.1"/>
    </source>
</evidence>
<organism evidence="10 11">
    <name type="scientific">Pseudonocardia halophobica</name>
    <dbReference type="NCBI Taxonomy" id="29401"/>
    <lineage>
        <taxon>Bacteria</taxon>
        <taxon>Bacillati</taxon>
        <taxon>Actinomycetota</taxon>
        <taxon>Actinomycetes</taxon>
        <taxon>Pseudonocardiales</taxon>
        <taxon>Pseudonocardiaceae</taxon>
        <taxon>Pseudonocardia</taxon>
    </lineage>
</organism>
<feature type="domain" description="Rieske" evidence="9">
    <location>
        <begin position="3"/>
        <end position="95"/>
    </location>
</feature>
<dbReference type="AlphaFoldDB" id="A0A9W6L5L2"/>
<gene>
    <name evidence="10" type="ORF">GCM10017577_37900</name>
</gene>
<keyword evidence="3" id="KW-0001">2Fe-2S</keyword>
<keyword evidence="5" id="KW-0408">Iron</keyword>
<keyword evidence="4" id="KW-0479">Metal-binding</keyword>
<evidence type="ECO:0000256" key="1">
    <source>
        <dbReference type="ARBA" id="ARBA00002494"/>
    </source>
</evidence>
<dbReference type="Gene3D" id="2.102.10.10">
    <property type="entry name" value="Rieske [2Fe-2S] iron-sulphur domain"/>
    <property type="match status" value="1"/>
</dbReference>
<evidence type="ECO:0000256" key="2">
    <source>
        <dbReference type="ARBA" id="ARBA00015816"/>
    </source>
</evidence>
<dbReference type="Pfam" id="PF00355">
    <property type="entry name" value="Rieske"/>
    <property type="match status" value="1"/>
</dbReference>
<proteinExistence type="predicted"/>
<dbReference type="EMBL" id="BSFQ01000015">
    <property type="protein sequence ID" value="GLL12649.1"/>
    <property type="molecule type" value="Genomic_DNA"/>
</dbReference>
<dbReference type="CDD" id="cd03467">
    <property type="entry name" value="Rieske"/>
    <property type="match status" value="1"/>
</dbReference>
<keyword evidence="6" id="KW-0411">Iron-sulfur</keyword>
<dbReference type="FunFam" id="2.102.10.10:FF:000016">
    <property type="entry name" value="Nitrite reductase/ring-hydroxylating ferredoxin subunit"/>
    <property type="match status" value="1"/>
</dbReference>
<keyword evidence="11" id="KW-1185">Reference proteome</keyword>
<dbReference type="GO" id="GO:0016705">
    <property type="term" value="F:oxidoreductase activity, acting on paired donors, with incorporation or reduction of molecular oxygen"/>
    <property type="evidence" value="ECO:0007669"/>
    <property type="project" value="UniProtKB-ARBA"/>
</dbReference>
<reference evidence="10" key="2">
    <citation type="submission" date="2023-01" db="EMBL/GenBank/DDBJ databases">
        <authorList>
            <person name="Sun Q."/>
            <person name="Evtushenko L."/>
        </authorList>
    </citation>
    <scope>NUCLEOTIDE SEQUENCE</scope>
    <source>
        <strain evidence="10">VKM Ac-1069</strain>
    </source>
</reference>
<evidence type="ECO:0000256" key="8">
    <source>
        <dbReference type="ARBA" id="ARBA00029586"/>
    </source>
</evidence>
<sequence length="103" mass="10562">MSATLTTTDRVPVGGGVIVAERGVVVTQPVEGTFVAFSTTCPHRGCAVRAVAAGTINCFCHGSRFRIADGVVVGGPAEEPLRRLPVTVVGTEIRVGDEADDPG</sequence>
<dbReference type="InterPro" id="IPR017941">
    <property type="entry name" value="Rieske_2Fe-2S"/>
</dbReference>